<protein>
    <submittedName>
        <fullName evidence="1">Uncharacterized protein</fullName>
    </submittedName>
</protein>
<evidence type="ECO:0000313" key="1">
    <source>
        <dbReference type="EMBL" id="EEV24578.1"/>
    </source>
</evidence>
<organism evidence="1 2">
    <name type="scientific">Actinobacillus minor 202</name>
    <dbReference type="NCBI Taxonomy" id="591023"/>
    <lineage>
        <taxon>Bacteria</taxon>
        <taxon>Pseudomonadati</taxon>
        <taxon>Pseudomonadota</taxon>
        <taxon>Gammaproteobacteria</taxon>
        <taxon>Pasteurellales</taxon>
        <taxon>Pasteurellaceae</taxon>
        <taxon>Actinobacillus</taxon>
    </lineage>
</organism>
<evidence type="ECO:0000313" key="2">
    <source>
        <dbReference type="Proteomes" id="UP000003394"/>
    </source>
</evidence>
<reference evidence="1 2" key="1">
    <citation type="journal article" date="2010" name="Vet. Microbiol.">
        <title>Production of haemolysins by strains of the Actinobacillus minor/porcitonsillarum complex.</title>
        <authorList>
            <person name="Arya G."/>
            <person name="Niven D.F."/>
        </authorList>
    </citation>
    <scope>NUCLEOTIDE SEQUENCE [LARGE SCALE GENOMIC DNA]</scope>
    <source>
        <strain evidence="2">strain 202</strain>
    </source>
</reference>
<gene>
    <name evidence="1" type="ORF">AM202_00090</name>
</gene>
<keyword evidence="2" id="KW-1185">Reference proteome</keyword>
<accession>A0ABP2GRR0</accession>
<sequence>MEMTLKEVAEILNEDQTVDFPFTLEERQYAAKASADTWEAILNNTIQPFDFKK</sequence>
<dbReference type="EMBL" id="ACFT01000065">
    <property type="protein sequence ID" value="EEV24578.1"/>
    <property type="molecule type" value="Genomic_DNA"/>
</dbReference>
<dbReference type="Proteomes" id="UP000003394">
    <property type="component" value="Unassembled WGS sequence"/>
</dbReference>
<comment type="caution">
    <text evidence="1">The sequence shown here is derived from an EMBL/GenBank/DDBJ whole genome shotgun (WGS) entry which is preliminary data.</text>
</comment>
<proteinExistence type="predicted"/>
<dbReference type="RefSeq" id="WP_005819922.1">
    <property type="nucleotide sequence ID" value="NZ_ACFT01000065.1"/>
</dbReference>
<name>A0ABP2GRR0_9PAST</name>